<proteinExistence type="predicted"/>
<keyword evidence="8" id="KW-0472">Membrane</keyword>
<dbReference type="InterPro" id="IPR003661">
    <property type="entry name" value="HisK_dim/P_dom"/>
</dbReference>
<comment type="catalytic activity">
    <reaction evidence="1">
        <text>ATP + protein L-histidine = ADP + protein N-phospho-L-histidine.</text>
        <dbReference type="EC" id="2.7.13.3"/>
    </reaction>
</comment>
<evidence type="ECO:0000259" key="11">
    <source>
        <dbReference type="PROSITE" id="PS50110"/>
    </source>
</evidence>
<dbReference type="InterPro" id="IPR013783">
    <property type="entry name" value="Ig-like_fold"/>
</dbReference>
<dbReference type="Pfam" id="PF00512">
    <property type="entry name" value="HisKA"/>
    <property type="match status" value="1"/>
</dbReference>
<dbReference type="CDD" id="cd17574">
    <property type="entry name" value="REC_OmpR"/>
    <property type="match status" value="1"/>
</dbReference>
<feature type="domain" description="Histidine kinase" evidence="10">
    <location>
        <begin position="909"/>
        <end position="1142"/>
    </location>
</feature>
<feature type="transmembrane region" description="Helical" evidence="8">
    <location>
        <begin position="30"/>
        <end position="50"/>
    </location>
</feature>
<accession>A0ABR7MN36</accession>
<dbReference type="Pfam" id="PF07494">
    <property type="entry name" value="Reg_prop"/>
    <property type="match status" value="3"/>
</dbReference>
<dbReference type="InterPro" id="IPR011123">
    <property type="entry name" value="Y_Y_Y"/>
</dbReference>
<keyword evidence="8" id="KW-0812">Transmembrane</keyword>
<dbReference type="PROSITE" id="PS01124">
    <property type="entry name" value="HTH_ARAC_FAMILY_2"/>
    <property type="match status" value="1"/>
</dbReference>
<feature type="domain" description="HTH araC/xylS-type" evidence="9">
    <location>
        <begin position="1333"/>
        <end position="1432"/>
    </location>
</feature>
<evidence type="ECO:0000256" key="6">
    <source>
        <dbReference type="ARBA" id="ARBA00023163"/>
    </source>
</evidence>
<keyword evidence="5" id="KW-0238">DNA-binding</keyword>
<dbReference type="Pfam" id="PF02518">
    <property type="entry name" value="HATPase_c"/>
    <property type="match status" value="1"/>
</dbReference>
<evidence type="ECO:0000256" key="3">
    <source>
        <dbReference type="ARBA" id="ARBA00022553"/>
    </source>
</evidence>
<dbReference type="PROSITE" id="PS00041">
    <property type="entry name" value="HTH_ARAC_FAMILY_1"/>
    <property type="match status" value="1"/>
</dbReference>
<dbReference type="SMART" id="SM00387">
    <property type="entry name" value="HATPase_c"/>
    <property type="match status" value="1"/>
</dbReference>
<dbReference type="Pfam" id="PF07495">
    <property type="entry name" value="Y_Y_Y"/>
    <property type="match status" value="1"/>
</dbReference>
<dbReference type="InterPro" id="IPR036890">
    <property type="entry name" value="HATPase_C_sf"/>
</dbReference>
<protein>
    <recommendedName>
        <fullName evidence="2">histidine kinase</fullName>
        <ecNumber evidence="2">2.7.13.3</ecNumber>
    </recommendedName>
</protein>
<reference evidence="12 13" key="1">
    <citation type="submission" date="2020-08" db="EMBL/GenBank/DDBJ databases">
        <title>Hymenobacter sp.</title>
        <authorList>
            <person name="Kim M.K."/>
        </authorList>
    </citation>
    <scope>NUCLEOTIDE SEQUENCE [LARGE SCALE GENOMIC DNA]</scope>
    <source>
        <strain evidence="12 13">BT507</strain>
    </source>
</reference>
<dbReference type="InterPro" id="IPR018060">
    <property type="entry name" value="HTH_AraC"/>
</dbReference>
<dbReference type="InterPro" id="IPR015943">
    <property type="entry name" value="WD40/YVTN_repeat-like_dom_sf"/>
</dbReference>
<dbReference type="InterPro" id="IPR004358">
    <property type="entry name" value="Sig_transdc_His_kin-like_C"/>
</dbReference>
<dbReference type="SUPFAM" id="SSF63829">
    <property type="entry name" value="Calcium-dependent phosphotriesterase"/>
    <property type="match status" value="2"/>
</dbReference>
<dbReference type="Pfam" id="PF12833">
    <property type="entry name" value="HTH_18"/>
    <property type="match status" value="1"/>
</dbReference>
<keyword evidence="13" id="KW-1185">Reference proteome</keyword>
<dbReference type="SMART" id="SM00448">
    <property type="entry name" value="REC"/>
    <property type="match status" value="1"/>
</dbReference>
<dbReference type="InterPro" id="IPR001789">
    <property type="entry name" value="Sig_transdc_resp-reg_receiver"/>
</dbReference>
<dbReference type="InterPro" id="IPR005467">
    <property type="entry name" value="His_kinase_dom"/>
</dbReference>
<dbReference type="SUPFAM" id="SSF47384">
    <property type="entry name" value="Homodimeric domain of signal transducing histidine kinase"/>
    <property type="match status" value="1"/>
</dbReference>
<name>A0ABR7MN36_9BACT</name>
<feature type="modified residue" description="4-aspartylphosphate" evidence="7">
    <location>
        <position position="1234"/>
    </location>
</feature>
<dbReference type="CDD" id="cd00082">
    <property type="entry name" value="HisKA"/>
    <property type="match status" value="1"/>
</dbReference>
<dbReference type="InterPro" id="IPR018062">
    <property type="entry name" value="HTH_AraC-typ_CS"/>
</dbReference>
<dbReference type="Gene3D" id="3.30.565.10">
    <property type="entry name" value="Histidine kinase-like ATPase, C-terminal domain"/>
    <property type="match status" value="1"/>
</dbReference>
<dbReference type="Gene3D" id="3.40.50.2300">
    <property type="match status" value="1"/>
</dbReference>
<evidence type="ECO:0000256" key="2">
    <source>
        <dbReference type="ARBA" id="ARBA00012438"/>
    </source>
</evidence>
<sequence>MLFPSTLLRYDQLIRQLQRRGRPTPGWSTACYWLLLMLMLMLAVAGPTLAQPSPASKLRFEHLTIEDGLAHSDAMAVAQDQAGFIWVGTNRGLDRYDGYTLKPYVLPVNALNGLSANRIRTLLADARGRLWVGTELAGLSVYQANHDRFARLVARAGLSRAGHALLRQLAQADVAALACDAAGRLWVGTNQGLFVLTVGPSPWQVQQIAAVRPAGVGAEAFAVRALTVDPQGAVWIGSSAGLHVVDSRVQPWVARPTAVAAASVRALHLDRRGNLWVGTEHQVWWVPGAAGRRPEELRATPLPEQLPLLQTLLVDSFNRLWVGTTTGLYVWETGPAVANRPPLQVGPPHRFLPRDGAPNSLTSEQIYQIVEDRNQIVWLCASDGGLNWVNLRQKPFASIRQLLLGQPRQPTNYINAIFKEEARNLLWYGTRNGVVCYNLTTNQARSYLTQPQSGAGEIIVSTVFQSSNGTLWFGTRGHGLVALTRPSGHEQLTTYTILDQGAVDLRQADIESIVEDRFGTLWLGTRGSGLFHLSQQGQLLGAHQAAGRALPSSRFTFLLYDRTQDVLWASTTDAGLLKLRVTPDSVLLRRQFAYHSPPGQRLPVNYVWPLLLDRQGALWVGTIGGGLQQLMTDAQGRETIRSYQQWLPASDVESLLADDDGNLWIGGNGLYCFQPRTHRYLHYDVSDGLQSNAFKVGAAYRAQDGTLYFGGKNGISYFQPRTVFPNPVPPTVQLMGLQINNEPVGVGTRLHGRVLLRHALSVPQAVTLTAAENDFSLEFVALNFANPEKSRYAYRLEGYNPQWVFPAAGRRTASFTTLPPGQYTFWVKASNGEGAWSRPRATLHVTVLAPWYRTWWAYAAYALVALGAVAWYRRVEMAQQRLQSQLVLEQFQAEKEKELTDLKLGFFTNISHELRTPLTLILGPLEDMMADPKAGGAGQRGKLRLMQQQTHKLLALVNQLLDFRKVETGHAPLRVRYGDIVPVLTTLYGAFRLQAESQGLDYALEVPAEPVPLYVDYHKLETILTNLLANAFKYTPAPGRIELAATLVGNPGGEAVYHHRQLTGNYLSVTVADTGAGIRAQELERIFDPYHQAAPTAARPLMGTGIGLALAKQFAERHGGDLRVVSTEGEGTTFELRLPFGQQHLAPEDRPPADPTAELLDEARALLPPDAIKPEDPAASPSARPTLLLVEDNEDVRAYLRQLFEGEYTVLLAEDGLAGWEETLRHLPSLVVSDVMMPRSDGLALCQKIKQHPKTSHIPVVLLTARTAALHELEGLGVGADEYVSKPFNPQLLQAKVVGLLRNREKLREFYQRQILLEPTEIVVADADKQFLETTMAIVERNLDNPEFSVQVLAREAGMSQSLLYRRIKTATGQTAVEFIRDVRMKRAAQLLSHTHMRVSEVAFQVGIADEKYFRKTFQKVYGVLPSEYIRQQRSSREVPDSSH</sequence>
<dbReference type="SUPFAM" id="SSF52172">
    <property type="entry name" value="CheY-like"/>
    <property type="match status" value="1"/>
</dbReference>
<dbReference type="Pfam" id="PF00072">
    <property type="entry name" value="Response_reg"/>
    <property type="match status" value="1"/>
</dbReference>
<dbReference type="SMART" id="SM00342">
    <property type="entry name" value="HTH_ARAC"/>
    <property type="match status" value="1"/>
</dbReference>
<evidence type="ECO:0000256" key="8">
    <source>
        <dbReference type="SAM" id="Phobius"/>
    </source>
</evidence>
<evidence type="ECO:0000256" key="4">
    <source>
        <dbReference type="ARBA" id="ARBA00023015"/>
    </source>
</evidence>
<keyword evidence="4" id="KW-0805">Transcription regulation</keyword>
<dbReference type="RefSeq" id="WP_187320713.1">
    <property type="nucleotide sequence ID" value="NZ_JACSCY010000014.1"/>
</dbReference>
<dbReference type="Gene3D" id="2.130.10.10">
    <property type="entry name" value="YVTN repeat-like/Quinoprotein amine dehydrogenase"/>
    <property type="match status" value="4"/>
</dbReference>
<evidence type="ECO:0000256" key="7">
    <source>
        <dbReference type="PROSITE-ProRule" id="PRU00169"/>
    </source>
</evidence>
<organism evidence="12 13">
    <name type="scientific">Hymenobacter citatus</name>
    <dbReference type="NCBI Taxonomy" id="2763506"/>
    <lineage>
        <taxon>Bacteria</taxon>
        <taxon>Pseudomonadati</taxon>
        <taxon>Bacteroidota</taxon>
        <taxon>Cytophagia</taxon>
        <taxon>Cytophagales</taxon>
        <taxon>Hymenobacteraceae</taxon>
        <taxon>Hymenobacter</taxon>
    </lineage>
</organism>
<dbReference type="PROSITE" id="PS50109">
    <property type="entry name" value="HIS_KIN"/>
    <property type="match status" value="1"/>
</dbReference>
<comment type="caution">
    <text evidence="12">The sequence shown here is derived from an EMBL/GenBank/DDBJ whole genome shotgun (WGS) entry which is preliminary data.</text>
</comment>
<dbReference type="InterPro" id="IPR009057">
    <property type="entry name" value="Homeodomain-like_sf"/>
</dbReference>
<keyword evidence="6" id="KW-0804">Transcription</keyword>
<dbReference type="EMBL" id="JACSCY010000014">
    <property type="protein sequence ID" value="MBC6612481.1"/>
    <property type="molecule type" value="Genomic_DNA"/>
</dbReference>
<dbReference type="InterPro" id="IPR011006">
    <property type="entry name" value="CheY-like_superfamily"/>
</dbReference>
<feature type="domain" description="Response regulatory" evidence="11">
    <location>
        <begin position="1186"/>
        <end position="1301"/>
    </location>
</feature>
<dbReference type="Gene3D" id="1.10.287.130">
    <property type="match status" value="1"/>
</dbReference>
<dbReference type="Proteomes" id="UP000622017">
    <property type="component" value="Unassembled WGS sequence"/>
</dbReference>
<keyword evidence="3 7" id="KW-0597">Phosphoprotein</keyword>
<keyword evidence="8" id="KW-1133">Transmembrane helix</keyword>
<dbReference type="SMART" id="SM00388">
    <property type="entry name" value="HisKA"/>
    <property type="match status" value="1"/>
</dbReference>
<dbReference type="InterPro" id="IPR036097">
    <property type="entry name" value="HisK_dim/P_sf"/>
</dbReference>
<dbReference type="PRINTS" id="PR00344">
    <property type="entry name" value="BCTRLSENSOR"/>
</dbReference>
<dbReference type="PROSITE" id="PS50110">
    <property type="entry name" value="RESPONSE_REGULATORY"/>
    <property type="match status" value="1"/>
</dbReference>
<dbReference type="SUPFAM" id="SSF46689">
    <property type="entry name" value="Homeodomain-like"/>
    <property type="match status" value="1"/>
</dbReference>
<dbReference type="EC" id="2.7.13.3" evidence="2"/>
<evidence type="ECO:0000256" key="5">
    <source>
        <dbReference type="ARBA" id="ARBA00023125"/>
    </source>
</evidence>
<dbReference type="PANTHER" id="PTHR43547">
    <property type="entry name" value="TWO-COMPONENT HISTIDINE KINASE"/>
    <property type="match status" value="1"/>
</dbReference>
<dbReference type="InterPro" id="IPR003594">
    <property type="entry name" value="HATPase_dom"/>
</dbReference>
<dbReference type="SUPFAM" id="SSF55874">
    <property type="entry name" value="ATPase domain of HSP90 chaperone/DNA topoisomerase II/histidine kinase"/>
    <property type="match status" value="1"/>
</dbReference>
<evidence type="ECO:0000313" key="12">
    <source>
        <dbReference type="EMBL" id="MBC6612481.1"/>
    </source>
</evidence>
<evidence type="ECO:0000256" key="1">
    <source>
        <dbReference type="ARBA" id="ARBA00000085"/>
    </source>
</evidence>
<evidence type="ECO:0000259" key="9">
    <source>
        <dbReference type="PROSITE" id="PS01124"/>
    </source>
</evidence>
<dbReference type="InterPro" id="IPR011110">
    <property type="entry name" value="Reg_prop"/>
</dbReference>
<dbReference type="Gene3D" id="2.60.40.10">
    <property type="entry name" value="Immunoglobulins"/>
    <property type="match status" value="1"/>
</dbReference>
<dbReference type="PANTHER" id="PTHR43547:SF2">
    <property type="entry name" value="HYBRID SIGNAL TRANSDUCTION HISTIDINE KINASE C"/>
    <property type="match status" value="1"/>
</dbReference>
<evidence type="ECO:0000259" key="10">
    <source>
        <dbReference type="PROSITE" id="PS50109"/>
    </source>
</evidence>
<gene>
    <name evidence="12" type="ORF">H8B15_16270</name>
</gene>
<dbReference type="Gene3D" id="1.10.10.60">
    <property type="entry name" value="Homeodomain-like"/>
    <property type="match status" value="1"/>
</dbReference>
<evidence type="ECO:0000313" key="13">
    <source>
        <dbReference type="Proteomes" id="UP000622017"/>
    </source>
</evidence>